<keyword evidence="1" id="KW-0812">Transmembrane</keyword>
<feature type="transmembrane region" description="Helical" evidence="1">
    <location>
        <begin position="28"/>
        <end position="49"/>
    </location>
</feature>
<keyword evidence="1" id="KW-0472">Membrane</keyword>
<dbReference type="AlphaFoldDB" id="A0A1G2DUZ2"/>
<gene>
    <name evidence="2" type="ORF">A2494_00715</name>
</gene>
<reference evidence="2 3" key="1">
    <citation type="journal article" date="2016" name="Nat. Commun.">
        <title>Thousands of microbial genomes shed light on interconnected biogeochemical processes in an aquifer system.</title>
        <authorList>
            <person name="Anantharaman K."/>
            <person name="Brown C.T."/>
            <person name="Hug L.A."/>
            <person name="Sharon I."/>
            <person name="Castelle C.J."/>
            <person name="Probst A.J."/>
            <person name="Thomas B.C."/>
            <person name="Singh A."/>
            <person name="Wilkins M.J."/>
            <person name="Karaoz U."/>
            <person name="Brodie E.L."/>
            <person name="Williams K.H."/>
            <person name="Hubbard S.S."/>
            <person name="Banfield J.F."/>
        </authorList>
    </citation>
    <scope>NUCLEOTIDE SEQUENCE [LARGE SCALE GENOMIC DNA]</scope>
</reference>
<dbReference type="EMBL" id="MHLU01000138">
    <property type="protein sequence ID" value="OGZ17373.1"/>
    <property type="molecule type" value="Genomic_DNA"/>
</dbReference>
<dbReference type="Proteomes" id="UP000178106">
    <property type="component" value="Unassembled WGS sequence"/>
</dbReference>
<accession>A0A1G2DUZ2</accession>
<sequence length="62" mass="7114">MAYFVYGVVSYIWNPDNEEAREKGRSSMFWGVIGMFIMVSVFGIMKFLISSIGADMNLMNYV</sequence>
<keyword evidence="1" id="KW-1133">Transmembrane helix</keyword>
<name>A0A1G2DUZ2_9BACT</name>
<evidence type="ECO:0000256" key="1">
    <source>
        <dbReference type="SAM" id="Phobius"/>
    </source>
</evidence>
<comment type="caution">
    <text evidence="2">The sequence shown here is derived from an EMBL/GenBank/DDBJ whole genome shotgun (WGS) entry which is preliminary data.</text>
</comment>
<proteinExistence type="predicted"/>
<evidence type="ECO:0000313" key="3">
    <source>
        <dbReference type="Proteomes" id="UP000178106"/>
    </source>
</evidence>
<protein>
    <submittedName>
        <fullName evidence="2">Uncharacterized protein</fullName>
    </submittedName>
</protein>
<evidence type="ECO:0000313" key="2">
    <source>
        <dbReference type="EMBL" id="OGZ17373.1"/>
    </source>
</evidence>
<organism evidence="2 3">
    <name type="scientific">Candidatus Lloydbacteria bacterium RIFOXYC12_FULL_46_25</name>
    <dbReference type="NCBI Taxonomy" id="1798670"/>
    <lineage>
        <taxon>Bacteria</taxon>
        <taxon>Candidatus Lloydiibacteriota</taxon>
    </lineage>
</organism>